<evidence type="ECO:0000313" key="3">
    <source>
        <dbReference type="EMBL" id="GAA1958005.1"/>
    </source>
</evidence>
<dbReference type="InterPro" id="IPR007253">
    <property type="entry name" value="Cell_wall-bd_2"/>
</dbReference>
<evidence type="ECO:0000256" key="1">
    <source>
        <dbReference type="SAM" id="MobiDB-lite"/>
    </source>
</evidence>
<sequence length="640" mass="64959">MLSTHLKKSIAVSAVLASSIAAAVGFTAAAQAAPAGPANSPLTLDRGAWSPDGSRYVFTDAAGAILTAQHGEGGAPFVVDPAKPGVSRSHPTWFAGGTAIVFSETANGTSKLMSVPAYTDPQVAVQETNPLSYLNGITLGTETAPDSNGGTLAFQHHNNAAAEDEIWVQDAFGRGSGGPMRATDNGMSPSVSPDGKTIAFLRTDADGNKQLWTVPWNGQNATPHAGTPVQLTHDAHDHTNPTWTPDGSRITFEQGPGPGAAPTSVQSVAKDGGGQRQEADHAGVPSYQPLVEDTVTRLAGNDRIGTAVATSQAKWPTAPYVKKGSDDATRPAGGVVLARYDLPYDALGGSALASSKAAPLLLTPGDHLDAGVKAEITRVLGPAPGSVNGGWKPTVYVLGGEQALSPAVFNAVKAMGYDVKRVSGPDRYSTSVAIAKEVTGSYNGPTQILAATGDDFPDALSAGAASQSGPRPGSVTGVVVLTHDKVLPPSVAAYISSAAKTANVYAVGGQADAALAHVNHHSLVGADRYQTSYLVARTFFGDWQGYTAPESVGFATGKTWPDALAGGAFMSEVGGPLLLVDPATGLPSTQAQGWLAGWAPALKDGYVFGGTAALGADVPAKIAGDIAGPAGVALKTNPKA</sequence>
<gene>
    <name evidence="3" type="ORF">GCM10009838_12570</name>
</gene>
<dbReference type="InterPro" id="IPR051922">
    <property type="entry name" value="Bact_Sporulation_Assoc"/>
</dbReference>
<protein>
    <recommendedName>
        <fullName evidence="5">WD40 domain protein beta Propeller</fullName>
    </recommendedName>
</protein>
<name>A0ABN2QTV2_9ACTN</name>
<dbReference type="Proteomes" id="UP001499854">
    <property type="component" value="Unassembled WGS sequence"/>
</dbReference>
<dbReference type="EMBL" id="BAAAQM010000005">
    <property type="protein sequence ID" value="GAA1958005.1"/>
    <property type="molecule type" value="Genomic_DNA"/>
</dbReference>
<keyword evidence="4" id="KW-1185">Reference proteome</keyword>
<dbReference type="PANTHER" id="PTHR30032:SF8">
    <property type="entry name" value="GERMINATION-SPECIFIC N-ACETYLMURAMOYL-L-ALANINE AMIDASE"/>
    <property type="match status" value="1"/>
</dbReference>
<evidence type="ECO:0000313" key="4">
    <source>
        <dbReference type="Proteomes" id="UP001499854"/>
    </source>
</evidence>
<feature type="signal peptide" evidence="2">
    <location>
        <begin position="1"/>
        <end position="23"/>
    </location>
</feature>
<feature type="region of interest" description="Disordered" evidence="1">
    <location>
        <begin position="220"/>
        <end position="281"/>
    </location>
</feature>
<comment type="caution">
    <text evidence="3">The sequence shown here is derived from an EMBL/GenBank/DDBJ whole genome shotgun (WGS) entry which is preliminary data.</text>
</comment>
<dbReference type="RefSeq" id="WP_344655966.1">
    <property type="nucleotide sequence ID" value="NZ_BAAAQM010000005.1"/>
</dbReference>
<feature type="chain" id="PRO_5046254514" description="WD40 domain protein beta Propeller" evidence="2">
    <location>
        <begin position="24"/>
        <end position="640"/>
    </location>
</feature>
<dbReference type="InterPro" id="IPR011659">
    <property type="entry name" value="WD40"/>
</dbReference>
<evidence type="ECO:0000256" key="2">
    <source>
        <dbReference type="SAM" id="SignalP"/>
    </source>
</evidence>
<accession>A0ABN2QTV2</accession>
<dbReference type="InterPro" id="IPR011042">
    <property type="entry name" value="6-blade_b-propeller_TolB-like"/>
</dbReference>
<keyword evidence="2" id="KW-0732">Signal</keyword>
<dbReference type="SUPFAM" id="SSF82171">
    <property type="entry name" value="DPP6 N-terminal domain-like"/>
    <property type="match status" value="1"/>
</dbReference>
<dbReference type="Gene3D" id="3.40.50.12090">
    <property type="match status" value="1"/>
</dbReference>
<proteinExistence type="predicted"/>
<organism evidence="3 4">
    <name type="scientific">Catenulispora subtropica</name>
    <dbReference type="NCBI Taxonomy" id="450798"/>
    <lineage>
        <taxon>Bacteria</taxon>
        <taxon>Bacillati</taxon>
        <taxon>Actinomycetota</taxon>
        <taxon>Actinomycetes</taxon>
        <taxon>Catenulisporales</taxon>
        <taxon>Catenulisporaceae</taxon>
        <taxon>Catenulispora</taxon>
    </lineage>
</organism>
<dbReference type="PANTHER" id="PTHR30032">
    <property type="entry name" value="N-ACETYLMURAMOYL-L-ALANINE AMIDASE-RELATED"/>
    <property type="match status" value="1"/>
</dbReference>
<dbReference type="Gene3D" id="2.120.10.30">
    <property type="entry name" value="TolB, C-terminal domain"/>
    <property type="match status" value="2"/>
</dbReference>
<evidence type="ECO:0008006" key="5">
    <source>
        <dbReference type="Google" id="ProtNLM"/>
    </source>
</evidence>
<dbReference type="Pfam" id="PF07676">
    <property type="entry name" value="PD40"/>
    <property type="match status" value="2"/>
</dbReference>
<dbReference type="Pfam" id="PF04122">
    <property type="entry name" value="CW_binding_2"/>
    <property type="match status" value="3"/>
</dbReference>
<reference evidence="3 4" key="1">
    <citation type="journal article" date="2019" name="Int. J. Syst. Evol. Microbiol.">
        <title>The Global Catalogue of Microorganisms (GCM) 10K type strain sequencing project: providing services to taxonomists for standard genome sequencing and annotation.</title>
        <authorList>
            <consortium name="The Broad Institute Genomics Platform"/>
            <consortium name="The Broad Institute Genome Sequencing Center for Infectious Disease"/>
            <person name="Wu L."/>
            <person name="Ma J."/>
        </authorList>
    </citation>
    <scope>NUCLEOTIDE SEQUENCE [LARGE SCALE GENOMIC DNA]</scope>
    <source>
        <strain evidence="3 4">JCM 16013</strain>
    </source>
</reference>